<evidence type="ECO:0000256" key="2">
    <source>
        <dbReference type="SAM" id="MobiDB-lite"/>
    </source>
</evidence>
<name>A0A388KC12_CHABU</name>
<dbReference type="AlphaFoldDB" id="A0A388KC12"/>
<dbReference type="Gramene" id="GBG67557">
    <property type="protein sequence ID" value="GBG67557"/>
    <property type="gene ID" value="CBR_g686"/>
</dbReference>
<dbReference type="InterPro" id="IPR007125">
    <property type="entry name" value="H2A/H2B/H3"/>
</dbReference>
<gene>
    <name evidence="4" type="ORF">CBR_g686</name>
</gene>
<evidence type="ECO:0000313" key="5">
    <source>
        <dbReference type="Proteomes" id="UP000265515"/>
    </source>
</evidence>
<evidence type="ECO:0000256" key="1">
    <source>
        <dbReference type="ARBA" id="ARBA00010343"/>
    </source>
</evidence>
<dbReference type="OrthoDB" id="420022at2759"/>
<keyword evidence="5" id="KW-1185">Reference proteome</keyword>
<feature type="region of interest" description="Disordered" evidence="2">
    <location>
        <begin position="775"/>
        <end position="814"/>
    </location>
</feature>
<organism evidence="4 5">
    <name type="scientific">Chara braunii</name>
    <name type="common">Braun's stonewort</name>
    <dbReference type="NCBI Taxonomy" id="69332"/>
    <lineage>
        <taxon>Eukaryota</taxon>
        <taxon>Viridiplantae</taxon>
        <taxon>Streptophyta</taxon>
        <taxon>Charophyceae</taxon>
        <taxon>Charales</taxon>
        <taxon>Characeae</taxon>
        <taxon>Chara</taxon>
    </lineage>
</organism>
<feature type="compositionally biased region" description="Basic and acidic residues" evidence="2">
    <location>
        <begin position="786"/>
        <end position="814"/>
    </location>
</feature>
<dbReference type="SUPFAM" id="SSF47113">
    <property type="entry name" value="Histone-fold"/>
    <property type="match status" value="1"/>
</dbReference>
<dbReference type="InterPro" id="IPR009072">
    <property type="entry name" value="Histone-fold"/>
</dbReference>
<evidence type="ECO:0000259" key="3">
    <source>
        <dbReference type="Pfam" id="PF00125"/>
    </source>
</evidence>
<dbReference type="GO" id="GO:0030527">
    <property type="term" value="F:structural constituent of chromatin"/>
    <property type="evidence" value="ECO:0007669"/>
    <property type="project" value="InterPro"/>
</dbReference>
<evidence type="ECO:0000313" key="4">
    <source>
        <dbReference type="EMBL" id="GBG67557.1"/>
    </source>
</evidence>
<feature type="compositionally biased region" description="Acidic residues" evidence="2">
    <location>
        <begin position="630"/>
        <end position="640"/>
    </location>
</feature>
<feature type="domain" description="Core Histone H2A/H2B/H3" evidence="3">
    <location>
        <begin position="263"/>
        <end position="304"/>
    </location>
</feature>
<dbReference type="GO" id="GO:0000786">
    <property type="term" value="C:nucleosome"/>
    <property type="evidence" value="ECO:0007669"/>
    <property type="project" value="InterPro"/>
</dbReference>
<dbReference type="GO" id="GO:0003677">
    <property type="term" value="F:DNA binding"/>
    <property type="evidence" value="ECO:0007669"/>
    <property type="project" value="InterPro"/>
</dbReference>
<dbReference type="PRINTS" id="PR00622">
    <property type="entry name" value="HISTONEH3"/>
</dbReference>
<dbReference type="GO" id="GO:0046982">
    <property type="term" value="F:protein heterodimerization activity"/>
    <property type="evidence" value="ECO:0007669"/>
    <property type="project" value="InterPro"/>
</dbReference>
<dbReference type="Pfam" id="PF00125">
    <property type="entry name" value="Histone"/>
    <property type="match status" value="1"/>
</dbReference>
<dbReference type="EMBL" id="BFEA01000089">
    <property type="protein sequence ID" value="GBG67557.1"/>
    <property type="molecule type" value="Genomic_DNA"/>
</dbReference>
<accession>A0A388KC12</accession>
<feature type="compositionally biased region" description="Low complexity" evidence="2">
    <location>
        <begin position="641"/>
        <end position="653"/>
    </location>
</feature>
<feature type="region of interest" description="Disordered" evidence="2">
    <location>
        <begin position="1"/>
        <end position="23"/>
    </location>
</feature>
<comment type="similarity">
    <text evidence="1">Belongs to the histone H3 family.</text>
</comment>
<sequence>METEDILKGFADGSKEGNSAGGSNADCAEVLATICAQTAEMMGDGDEIENDATGSTCETKTVGEERKERGMGSRKSLTGCIVKDENVVKTSVGEEYPYDINWVSGRVQSGIVGGAPCFAFKVEGTWVPFPAPQKNTWRNITLTIVFDRLLRLNDGSTTEVKGRYALDMWRVLEAQGEFRLNDFLYDSFDCGKAWVIGGNDATGRTTCHESDARRDLRWGSGLCVIPIPCGRVRMMMRDAMGNVWSTHYVNGNFSFRHLNREMMAVRALMEATEGYLVANFENTNEVAIHSKRVTIQVRDMRLVAGLRNIKREEEERQTVRIMSMSVAQVEAALAEVMKYAKEGVHYNGDSELSLLQDRVPRYFIVAVDVRSTIMANDEGCVKARTLLQRFRESPHVRVDNDVEDSAYSLKGVVQWICSEGMYEEEDVDMTMRQTGGTYTPANLDKLLDTVARNGGMLVDGSKDELKSGAAEILVLSIMKDITQTPPEDFQDVSVIVANGMEYILLDQLVDFRKKNDDDRNVIHEALHEVTEFALQGQDLIEFAPARTKVNIIFGRSLSRELLSAGLERLGHASCDVERQREREEGWKTVTREELVCCDIFNAFTMEKEQCNRGFEEADLPSCCAEYTNSVEEEDEEEDEGASSSDVEVSGNDVSSDEEDEEHDVYYDLKAVGGPFMSLRTLNSHRARACSAVADERTHGQEMDVVDDAGASSIGAVNLVSDESDDVGAPENVDGEVGTFEEQQPQPVEFFDSSCKLAPLIFSARGGVGAATAQRRTRAVTGQAKTTEARTEEGVSHLWEERDARGNPKVAARET</sequence>
<comment type="caution">
    <text evidence="4">The sequence shown here is derived from an EMBL/GenBank/DDBJ whole genome shotgun (WGS) entry which is preliminary data.</text>
</comment>
<proteinExistence type="inferred from homology"/>
<dbReference type="SMART" id="SM00428">
    <property type="entry name" value="H3"/>
    <property type="match status" value="1"/>
</dbReference>
<protein>
    <recommendedName>
        <fullName evidence="3">Core Histone H2A/H2B/H3 domain-containing protein</fullName>
    </recommendedName>
</protein>
<feature type="region of interest" description="Disordered" evidence="2">
    <location>
        <begin position="628"/>
        <end position="661"/>
    </location>
</feature>
<dbReference type="Gene3D" id="1.10.20.10">
    <property type="entry name" value="Histone, subunit A"/>
    <property type="match status" value="1"/>
</dbReference>
<dbReference type="InterPro" id="IPR000164">
    <property type="entry name" value="Histone_H3/CENP-A"/>
</dbReference>
<reference evidence="4 5" key="1">
    <citation type="journal article" date="2018" name="Cell">
        <title>The Chara Genome: Secondary Complexity and Implications for Plant Terrestrialization.</title>
        <authorList>
            <person name="Nishiyama T."/>
            <person name="Sakayama H."/>
            <person name="Vries J.D."/>
            <person name="Buschmann H."/>
            <person name="Saint-Marcoux D."/>
            <person name="Ullrich K.K."/>
            <person name="Haas F.B."/>
            <person name="Vanderstraeten L."/>
            <person name="Becker D."/>
            <person name="Lang D."/>
            <person name="Vosolsobe S."/>
            <person name="Rombauts S."/>
            <person name="Wilhelmsson P.K.I."/>
            <person name="Janitza P."/>
            <person name="Kern R."/>
            <person name="Heyl A."/>
            <person name="Rumpler F."/>
            <person name="Villalobos L.I.A.C."/>
            <person name="Clay J.M."/>
            <person name="Skokan R."/>
            <person name="Toyoda A."/>
            <person name="Suzuki Y."/>
            <person name="Kagoshima H."/>
            <person name="Schijlen E."/>
            <person name="Tajeshwar N."/>
            <person name="Catarino B."/>
            <person name="Hetherington A.J."/>
            <person name="Saltykova A."/>
            <person name="Bonnot C."/>
            <person name="Breuninger H."/>
            <person name="Symeonidi A."/>
            <person name="Radhakrishnan G.V."/>
            <person name="Van Nieuwerburgh F."/>
            <person name="Deforce D."/>
            <person name="Chang C."/>
            <person name="Karol K.G."/>
            <person name="Hedrich R."/>
            <person name="Ulvskov P."/>
            <person name="Glockner G."/>
            <person name="Delwiche C.F."/>
            <person name="Petrasek J."/>
            <person name="Van de Peer Y."/>
            <person name="Friml J."/>
            <person name="Beilby M."/>
            <person name="Dolan L."/>
            <person name="Kohara Y."/>
            <person name="Sugano S."/>
            <person name="Fujiyama A."/>
            <person name="Delaux P.-M."/>
            <person name="Quint M."/>
            <person name="TheiBen G."/>
            <person name="Hagemann M."/>
            <person name="Harholt J."/>
            <person name="Dunand C."/>
            <person name="Zachgo S."/>
            <person name="Langdale J."/>
            <person name="Maumus F."/>
            <person name="Straeten D.V.D."/>
            <person name="Gould S.B."/>
            <person name="Rensing S.A."/>
        </authorList>
    </citation>
    <scope>NUCLEOTIDE SEQUENCE [LARGE SCALE GENOMIC DNA]</scope>
    <source>
        <strain evidence="4 5">S276</strain>
    </source>
</reference>
<dbReference type="Proteomes" id="UP000265515">
    <property type="component" value="Unassembled WGS sequence"/>
</dbReference>
<feature type="region of interest" description="Disordered" evidence="2">
    <location>
        <begin position="46"/>
        <end position="69"/>
    </location>
</feature>